<dbReference type="Pfam" id="PF02775">
    <property type="entry name" value="TPP_enzyme_C"/>
    <property type="match status" value="1"/>
</dbReference>
<dbReference type="GO" id="GO:0009099">
    <property type="term" value="P:L-valine biosynthetic process"/>
    <property type="evidence" value="ECO:0007669"/>
    <property type="project" value="TreeGrafter"/>
</dbReference>
<dbReference type="Pfam" id="PF02776">
    <property type="entry name" value="TPP_enzyme_N"/>
    <property type="match status" value="1"/>
</dbReference>
<dbReference type="InterPro" id="IPR012001">
    <property type="entry name" value="Thiamin_PyroP_enz_TPP-bd_dom"/>
</dbReference>
<evidence type="ECO:0000256" key="3">
    <source>
        <dbReference type="ARBA" id="ARBA00023052"/>
    </source>
</evidence>
<dbReference type="PROSITE" id="PS00187">
    <property type="entry name" value="TPP_ENZYMES"/>
    <property type="match status" value="1"/>
</dbReference>
<dbReference type="SUPFAM" id="SSF52467">
    <property type="entry name" value="DHS-like NAD/FAD-binding domain"/>
    <property type="match status" value="1"/>
</dbReference>
<dbReference type="GO" id="GO:0000287">
    <property type="term" value="F:magnesium ion binding"/>
    <property type="evidence" value="ECO:0007669"/>
    <property type="project" value="InterPro"/>
</dbReference>
<proteinExistence type="inferred from homology"/>
<dbReference type="InterPro" id="IPR011766">
    <property type="entry name" value="TPP_enzyme_TPP-bd"/>
</dbReference>
<comment type="similarity">
    <text evidence="2 4">Belongs to the TPP enzyme family.</text>
</comment>
<dbReference type="Pfam" id="PF00205">
    <property type="entry name" value="TPP_enzyme_M"/>
    <property type="match status" value="1"/>
</dbReference>
<dbReference type="CDD" id="cd00568">
    <property type="entry name" value="TPP_enzymes"/>
    <property type="match status" value="1"/>
</dbReference>
<organism evidence="8 9">
    <name type="scientific">Paenibacillus tianmuensis</name>
    <dbReference type="NCBI Taxonomy" id="624147"/>
    <lineage>
        <taxon>Bacteria</taxon>
        <taxon>Bacillati</taxon>
        <taxon>Bacillota</taxon>
        <taxon>Bacilli</taxon>
        <taxon>Bacillales</taxon>
        <taxon>Paenibacillaceae</taxon>
        <taxon>Paenibacillus</taxon>
    </lineage>
</organism>
<dbReference type="GO" id="GO:0005948">
    <property type="term" value="C:acetolactate synthase complex"/>
    <property type="evidence" value="ECO:0007669"/>
    <property type="project" value="TreeGrafter"/>
</dbReference>
<dbReference type="InterPro" id="IPR029061">
    <property type="entry name" value="THDP-binding"/>
</dbReference>
<evidence type="ECO:0000259" key="6">
    <source>
        <dbReference type="Pfam" id="PF02775"/>
    </source>
</evidence>
<dbReference type="GO" id="GO:0030976">
    <property type="term" value="F:thiamine pyrophosphate binding"/>
    <property type="evidence" value="ECO:0007669"/>
    <property type="project" value="InterPro"/>
</dbReference>
<evidence type="ECO:0000256" key="4">
    <source>
        <dbReference type="RuleBase" id="RU362132"/>
    </source>
</evidence>
<comment type="cofactor">
    <cofactor evidence="1">
        <name>thiamine diphosphate</name>
        <dbReference type="ChEBI" id="CHEBI:58937"/>
    </cofactor>
</comment>
<feature type="domain" description="Thiamine pyrophosphate enzyme central" evidence="5">
    <location>
        <begin position="199"/>
        <end position="336"/>
    </location>
</feature>
<evidence type="ECO:0000313" key="9">
    <source>
        <dbReference type="Proteomes" id="UP000198601"/>
    </source>
</evidence>
<accession>A0A1G4SFD7</accession>
<feature type="domain" description="Thiamine pyrophosphate enzyme TPP-binding" evidence="6">
    <location>
        <begin position="395"/>
        <end position="542"/>
    </location>
</feature>
<dbReference type="InterPro" id="IPR045229">
    <property type="entry name" value="TPP_enz"/>
</dbReference>
<dbReference type="InterPro" id="IPR012000">
    <property type="entry name" value="Thiamin_PyroP_enz_cen_dom"/>
</dbReference>
<dbReference type="Gene3D" id="3.40.50.970">
    <property type="match status" value="2"/>
</dbReference>
<dbReference type="Proteomes" id="UP000198601">
    <property type="component" value="Unassembled WGS sequence"/>
</dbReference>
<dbReference type="GO" id="GO:0050660">
    <property type="term" value="F:flavin adenine dinucleotide binding"/>
    <property type="evidence" value="ECO:0007669"/>
    <property type="project" value="TreeGrafter"/>
</dbReference>
<dbReference type="CDD" id="cd07035">
    <property type="entry name" value="TPP_PYR_POX_like"/>
    <property type="match status" value="1"/>
</dbReference>
<dbReference type="EMBL" id="FMTT01000027">
    <property type="protein sequence ID" value="SCW67627.1"/>
    <property type="molecule type" value="Genomic_DNA"/>
</dbReference>
<dbReference type="Gene3D" id="3.40.50.1220">
    <property type="entry name" value="TPP-binding domain"/>
    <property type="match status" value="1"/>
</dbReference>
<evidence type="ECO:0000259" key="7">
    <source>
        <dbReference type="Pfam" id="PF02776"/>
    </source>
</evidence>
<dbReference type="PANTHER" id="PTHR18968">
    <property type="entry name" value="THIAMINE PYROPHOSPHATE ENZYMES"/>
    <property type="match status" value="1"/>
</dbReference>
<dbReference type="AlphaFoldDB" id="A0A1G4SFD7"/>
<feature type="domain" description="Thiamine pyrophosphate enzyme N-terminal TPP-binding" evidence="7">
    <location>
        <begin position="11"/>
        <end position="115"/>
    </location>
</feature>
<dbReference type="STRING" id="624147.SAMN04487970_102743"/>
<dbReference type="GO" id="GO:0009097">
    <property type="term" value="P:isoleucine biosynthetic process"/>
    <property type="evidence" value="ECO:0007669"/>
    <property type="project" value="TreeGrafter"/>
</dbReference>
<reference evidence="9" key="1">
    <citation type="submission" date="2016-10" db="EMBL/GenBank/DDBJ databases">
        <authorList>
            <person name="Varghese N."/>
            <person name="Submissions S."/>
        </authorList>
    </citation>
    <scope>NUCLEOTIDE SEQUENCE [LARGE SCALE GENOMIC DNA]</scope>
    <source>
        <strain evidence="9">CGMCC 1.8946</strain>
    </source>
</reference>
<dbReference type="PANTHER" id="PTHR18968:SF13">
    <property type="entry name" value="ACETOLACTATE SYNTHASE CATALYTIC SUBUNIT, MITOCHONDRIAL"/>
    <property type="match status" value="1"/>
</dbReference>
<sequence length="556" mass="59413">MLSKKGIIMKTVAQLVVEHLIQWGVTHVFGIPGKPVTPLVIEMDRQGIAFVLSKHEGGAGYAAAGYAFEGGRLGAALGTAGPGGVNMLTAAGQAKATGVPVLFLTGQPPIKEIGKVLGQDSTPFGTDLVKMFEPVTKFSARIERGELLETYLRHAIEQAYTGVKGPVHLSIPLDVLMEEVRPFQIPLPTHYPAVLSANLDQVIEWLDAARRPVLFVGGGVHACRAYEELRQLAERWNIPVMTMPGGKGAFVSGHPLSLGPFGLGGNDTSKAYMSEGVDVMMVVGSQLSDLELPGLTPAMYPQRMIHFDYEPTFIGKAVPVPVLPVLGDLKRNLQELLRLTGGRRVELTSSYAEVATASEPAAEAEGPAESRWLTGQQTMRVLRSALPGEAVVYGDAGSHSFYAVKHFDIEVPGTFYFEEVYATMGRAIGYAVGAQLAEPDKTIVCLTGDGCLFMNGTEISTAVNAGAPVIFVVMNNGSLDMVEKGMAWHLGRAIGTNYTVPVHAAKFGEAMGAEAFRCSTEAELYAAVTQALAMRRTAVIEVMADPLETPPTMERG</sequence>
<keyword evidence="9" id="KW-1185">Reference proteome</keyword>
<evidence type="ECO:0000256" key="1">
    <source>
        <dbReference type="ARBA" id="ARBA00001964"/>
    </source>
</evidence>
<dbReference type="InterPro" id="IPR000399">
    <property type="entry name" value="TPP-bd_CS"/>
</dbReference>
<gene>
    <name evidence="8" type="ORF">SAMN04487970_102743</name>
</gene>
<dbReference type="SUPFAM" id="SSF52518">
    <property type="entry name" value="Thiamin diphosphate-binding fold (THDP-binding)"/>
    <property type="match status" value="2"/>
</dbReference>
<keyword evidence="3 4" id="KW-0786">Thiamine pyrophosphate</keyword>
<evidence type="ECO:0000256" key="2">
    <source>
        <dbReference type="ARBA" id="ARBA00007812"/>
    </source>
</evidence>
<dbReference type="GO" id="GO:0003984">
    <property type="term" value="F:acetolactate synthase activity"/>
    <property type="evidence" value="ECO:0007669"/>
    <property type="project" value="TreeGrafter"/>
</dbReference>
<protein>
    <submittedName>
        <fullName evidence="8">Acetolactate synthase-1/2/3 large subunit</fullName>
    </submittedName>
</protein>
<name>A0A1G4SFD7_9BACL</name>
<evidence type="ECO:0000313" key="8">
    <source>
        <dbReference type="EMBL" id="SCW67627.1"/>
    </source>
</evidence>
<evidence type="ECO:0000259" key="5">
    <source>
        <dbReference type="Pfam" id="PF00205"/>
    </source>
</evidence>
<dbReference type="InterPro" id="IPR029035">
    <property type="entry name" value="DHS-like_NAD/FAD-binding_dom"/>
</dbReference>